<accession>N8RM18</accession>
<gene>
    <name evidence="1" type="ORF">F988_02758</name>
</gene>
<dbReference type="EMBL" id="APOM01000059">
    <property type="protein sequence ID" value="ENU35142.1"/>
    <property type="molecule type" value="Genomic_DNA"/>
</dbReference>
<dbReference type="RefSeq" id="WP_004683636.1">
    <property type="nucleotide sequence ID" value="NZ_AIEB01000006.1"/>
</dbReference>
<dbReference type="GeneID" id="99691083"/>
<reference evidence="1 2" key="1">
    <citation type="submission" date="2013-02" db="EMBL/GenBank/DDBJ databases">
        <title>The Genome Sequence of Acinetobacter parvus CIP 108168.</title>
        <authorList>
            <consortium name="The Broad Institute Genome Sequencing Platform"/>
            <consortium name="The Broad Institute Genome Sequencing Center for Infectious Disease"/>
            <person name="Cerqueira G."/>
            <person name="Feldgarden M."/>
            <person name="Courvalin P."/>
            <person name="Perichon B."/>
            <person name="Grillot-Courvalin C."/>
            <person name="Clermont D."/>
            <person name="Rocha E."/>
            <person name="Yoon E.-J."/>
            <person name="Nemec A."/>
            <person name="Walker B."/>
            <person name="Young S.K."/>
            <person name="Zeng Q."/>
            <person name="Gargeya S."/>
            <person name="Fitzgerald M."/>
            <person name="Haas B."/>
            <person name="Abouelleil A."/>
            <person name="Alvarado L."/>
            <person name="Arachchi H.M."/>
            <person name="Berlin A.M."/>
            <person name="Chapman S.B."/>
            <person name="Dewar J."/>
            <person name="Goldberg J."/>
            <person name="Griggs A."/>
            <person name="Gujja S."/>
            <person name="Hansen M."/>
            <person name="Howarth C."/>
            <person name="Imamovic A."/>
            <person name="Larimer J."/>
            <person name="McCowan C."/>
            <person name="Murphy C."/>
            <person name="Neiman D."/>
            <person name="Pearson M."/>
            <person name="Priest M."/>
            <person name="Roberts A."/>
            <person name="Saif S."/>
            <person name="Shea T."/>
            <person name="Sisk P."/>
            <person name="Sykes S."/>
            <person name="Wortman J."/>
            <person name="Nusbaum C."/>
            <person name="Birren B."/>
        </authorList>
    </citation>
    <scope>NUCLEOTIDE SEQUENCE [LARGE SCALE GENOMIC DNA]</scope>
    <source>
        <strain evidence="1 2">CIP 108168</strain>
    </source>
</reference>
<protein>
    <submittedName>
        <fullName evidence="1">Uncharacterized protein</fullName>
    </submittedName>
</protein>
<name>N8RM18_9GAMM</name>
<dbReference type="InterPro" id="IPR058085">
    <property type="entry name" value="PP_RS20740-like"/>
</dbReference>
<keyword evidence="2" id="KW-1185">Reference proteome</keyword>
<dbReference type="NCBIfam" id="NF047698">
    <property type="entry name" value="PP_RS20740_fam"/>
    <property type="match status" value="1"/>
</dbReference>
<dbReference type="PATRIC" id="fig|981333.9.peg.2814"/>
<organism evidence="1 2">
    <name type="scientific">Acinetobacter parvus DSM 16617 = CIP 108168</name>
    <dbReference type="NCBI Taxonomy" id="981333"/>
    <lineage>
        <taxon>Bacteria</taxon>
        <taxon>Pseudomonadati</taxon>
        <taxon>Pseudomonadota</taxon>
        <taxon>Gammaproteobacteria</taxon>
        <taxon>Moraxellales</taxon>
        <taxon>Moraxellaceae</taxon>
        <taxon>Acinetobacter</taxon>
    </lineage>
</organism>
<evidence type="ECO:0000313" key="2">
    <source>
        <dbReference type="Proteomes" id="UP000023776"/>
    </source>
</evidence>
<sequence length="407" mass="47090">MKFDDFDTTFDDFGTPEETTKNVIEKKEFLPWHKPRKQWIRHKQWWTQIDEHIVKKLKPGIDTIKYFGLPGNDLLDIRFFQQKLPSLQKKICLFGLINTEIGWSSAQTQLSKIMDLDGVDKSSKVEQLNFDYLENTSSIAFDKLMEFGCFDVVNLDFCENVIPNATENRLKALHNFMEYQFQKISENWVLFITTRSSKDTTNSGLYEELVACIDENLSEVIYFQEFIRVFSSILLNNNSIVRSDLENQKHINMLVVGLMNWLVKTAHNRHFKVKLSNVVRYDITGENTNDMMSMCFVFTRVMNFPNANPPLPTKAEQAKNSLNKLANISNLDDIMISGGINYYAQFVKEQIDLLKEAGYHTDDYLNQICTNDLAKLQTTAEQLNSIMEAIEQPQQLISAEIMSSDNA</sequence>
<evidence type="ECO:0000313" key="1">
    <source>
        <dbReference type="EMBL" id="ENU35142.1"/>
    </source>
</evidence>
<proteinExistence type="predicted"/>
<dbReference type="AlphaFoldDB" id="N8RM18"/>
<dbReference type="HOGENOM" id="CLU_707627_0_0_6"/>
<dbReference type="Proteomes" id="UP000023776">
    <property type="component" value="Unassembled WGS sequence"/>
</dbReference>
<comment type="caution">
    <text evidence="1">The sequence shown here is derived from an EMBL/GenBank/DDBJ whole genome shotgun (WGS) entry which is preliminary data.</text>
</comment>